<organism evidence="1 2">
    <name type="scientific">Rhizobium leguminosarum bv. viciae</name>
    <dbReference type="NCBI Taxonomy" id="387"/>
    <lineage>
        <taxon>Bacteria</taxon>
        <taxon>Pseudomonadati</taxon>
        <taxon>Pseudomonadota</taxon>
        <taxon>Alphaproteobacteria</taxon>
        <taxon>Hyphomicrobiales</taxon>
        <taxon>Rhizobiaceae</taxon>
        <taxon>Rhizobium/Agrobacterium group</taxon>
        <taxon>Rhizobium</taxon>
    </lineage>
</organism>
<evidence type="ECO:0000313" key="2">
    <source>
        <dbReference type="Proteomes" id="UP000515518"/>
    </source>
</evidence>
<proteinExistence type="predicted"/>
<protein>
    <submittedName>
        <fullName evidence="1">Uncharacterized protein</fullName>
    </submittedName>
</protein>
<gene>
    <name evidence="1" type="ORF">HB770_02290</name>
</gene>
<reference evidence="2" key="1">
    <citation type="journal article" date="2020" name="Mol. Plant Microbe">
        <title>Rhizobial microsymbionts of the narrowly endemic Oxytropis species growing in Kamchatka are characterized by significant genetic diversity and possess a set of genes that are associated with T3SS and T6SS secretion systems and can affect the development of symbiosis.</title>
        <authorList>
            <person name="Safronova V."/>
            <person name="Guro P."/>
            <person name="Sazanova A."/>
            <person name="Kuznetsova I."/>
            <person name="Belimov A."/>
            <person name="Yakubov V."/>
            <person name="Chirak E."/>
            <person name="Afonin A."/>
            <person name="Gogolev Y."/>
            <person name="Andronov E."/>
            <person name="Tikhonovich I."/>
        </authorList>
    </citation>
    <scope>NUCLEOTIDE SEQUENCE [LARGE SCALE GENOMIC DNA]</scope>
    <source>
        <strain evidence="2">RCAM0610</strain>
    </source>
</reference>
<accession>A0A7G6RHG6</accession>
<dbReference type="Proteomes" id="UP000515518">
    <property type="component" value="Chromosome"/>
</dbReference>
<name>A0A7G6RHG6_RHILV</name>
<sequence length="71" mass="7640">MVDRAAKRGATIDVEWWFASELKSRLLGMDNAAGRILYWFGTPVLSKTSLEIAAGVAEGIALALDTPQSCV</sequence>
<dbReference type="AlphaFoldDB" id="A0A7G6RHG6"/>
<dbReference type="EMBL" id="CP050549">
    <property type="protein sequence ID" value="QND41698.1"/>
    <property type="molecule type" value="Genomic_DNA"/>
</dbReference>
<evidence type="ECO:0000313" key="1">
    <source>
        <dbReference type="EMBL" id="QND41698.1"/>
    </source>
</evidence>